<protein>
    <recommendedName>
        <fullName evidence="3">Helix-turn-helix domain-containing protein</fullName>
    </recommendedName>
</protein>
<gene>
    <name evidence="1" type="ORF">SAMN04488116_3117</name>
</gene>
<dbReference type="Proteomes" id="UP000184532">
    <property type="component" value="Unassembled WGS sequence"/>
</dbReference>
<dbReference type="OrthoDB" id="7365718at2"/>
<sequence>MEDNKRKGFVKIYRSLLDWEWYTEPNTTHLFLYCLIKANYQGKKWKGKLLKRGDFITSVEHISRDTGLSISKVRTSLGRLEKSGCICKKTTNKYTAIRVVNYKEYQDISEMPNNQTNVKKQSTDNEITTIKENKKFKEKINKEKRVSSLTNFEYLNKNYKEQMDAIFKRNALPNKQRQFCIAKFNEKRINNLDVDLFENYLTNWIRNLEKDGTMEEWRRKQYLLKQACDA</sequence>
<reference evidence="2" key="1">
    <citation type="submission" date="2016-11" db="EMBL/GenBank/DDBJ databases">
        <authorList>
            <person name="Varghese N."/>
            <person name="Submissions S."/>
        </authorList>
    </citation>
    <scope>NUCLEOTIDE SEQUENCE [LARGE SCALE GENOMIC DNA]</scope>
    <source>
        <strain evidence="2">DSM 22638</strain>
    </source>
</reference>
<dbReference type="EMBL" id="FQWL01000006">
    <property type="protein sequence ID" value="SHG97767.1"/>
    <property type="molecule type" value="Genomic_DNA"/>
</dbReference>
<dbReference type="AlphaFoldDB" id="A0A1M5P7U7"/>
<evidence type="ECO:0000313" key="1">
    <source>
        <dbReference type="EMBL" id="SHG97767.1"/>
    </source>
</evidence>
<name>A0A1M5P7U7_9FLAO</name>
<evidence type="ECO:0008006" key="3">
    <source>
        <dbReference type="Google" id="ProtNLM"/>
    </source>
</evidence>
<organism evidence="1 2">
    <name type="scientific">Flagellimonas flava</name>
    <dbReference type="NCBI Taxonomy" id="570519"/>
    <lineage>
        <taxon>Bacteria</taxon>
        <taxon>Pseudomonadati</taxon>
        <taxon>Bacteroidota</taxon>
        <taxon>Flavobacteriia</taxon>
        <taxon>Flavobacteriales</taxon>
        <taxon>Flavobacteriaceae</taxon>
        <taxon>Flagellimonas</taxon>
    </lineage>
</organism>
<keyword evidence="2" id="KW-1185">Reference proteome</keyword>
<evidence type="ECO:0000313" key="2">
    <source>
        <dbReference type="Proteomes" id="UP000184532"/>
    </source>
</evidence>
<dbReference type="RefSeq" id="WP_073181243.1">
    <property type="nucleotide sequence ID" value="NZ_FQWL01000006.1"/>
</dbReference>
<proteinExistence type="predicted"/>
<accession>A0A1M5P7U7</accession>
<dbReference type="STRING" id="570519.SAMN04488116_3117"/>